<feature type="coiled-coil region" evidence="4">
    <location>
        <begin position="249"/>
        <end position="341"/>
    </location>
</feature>
<gene>
    <name evidence="6" type="primary">SMC5</name>
    <name evidence="6" type="ORF">Bhyg_04711</name>
</gene>
<dbReference type="PANTHER" id="PTHR45916">
    <property type="entry name" value="STRUCTURAL MAINTENANCE OF CHROMOSOMES PROTEIN 5"/>
    <property type="match status" value="1"/>
</dbReference>
<dbReference type="GO" id="GO:0030915">
    <property type="term" value="C:Smc5-Smc6 complex"/>
    <property type="evidence" value="ECO:0007669"/>
    <property type="project" value="TreeGrafter"/>
</dbReference>
<reference evidence="6" key="1">
    <citation type="submission" date="2022-07" db="EMBL/GenBank/DDBJ databases">
        <authorList>
            <person name="Trinca V."/>
            <person name="Uliana J.V.C."/>
            <person name="Torres T.T."/>
            <person name="Ward R.J."/>
            <person name="Monesi N."/>
        </authorList>
    </citation>
    <scope>NUCLEOTIDE SEQUENCE</scope>
    <source>
        <strain evidence="6">HSMRA1968</strain>
        <tissue evidence="6">Whole embryos</tissue>
    </source>
</reference>
<evidence type="ECO:0000256" key="4">
    <source>
        <dbReference type="SAM" id="Coils"/>
    </source>
</evidence>
<keyword evidence="3 4" id="KW-0175">Coiled coil</keyword>
<feature type="coiled-coil region" evidence="4">
    <location>
        <begin position="179"/>
        <end position="216"/>
    </location>
</feature>
<dbReference type="SUPFAM" id="SSF52540">
    <property type="entry name" value="P-loop containing nucleoside triphosphate hydrolases"/>
    <property type="match status" value="1"/>
</dbReference>
<evidence type="ECO:0000313" key="6">
    <source>
        <dbReference type="EMBL" id="KAJ6649475.1"/>
    </source>
</evidence>
<dbReference type="GO" id="GO:0003697">
    <property type="term" value="F:single-stranded DNA binding"/>
    <property type="evidence" value="ECO:0007669"/>
    <property type="project" value="TreeGrafter"/>
</dbReference>
<accession>A0A9Q0SA88</accession>
<evidence type="ECO:0000259" key="5">
    <source>
        <dbReference type="Pfam" id="PF13476"/>
    </source>
</evidence>
<dbReference type="GO" id="GO:0016887">
    <property type="term" value="F:ATP hydrolysis activity"/>
    <property type="evidence" value="ECO:0007669"/>
    <property type="project" value="InterPro"/>
</dbReference>
<dbReference type="InterPro" id="IPR038729">
    <property type="entry name" value="Rad50/SbcC_AAA"/>
</dbReference>
<dbReference type="Proteomes" id="UP001151699">
    <property type="component" value="Chromosome A"/>
</dbReference>
<evidence type="ECO:0000313" key="7">
    <source>
        <dbReference type="Proteomes" id="UP001151699"/>
    </source>
</evidence>
<feature type="non-terminal residue" evidence="6">
    <location>
        <position position="1"/>
    </location>
</feature>
<dbReference type="GO" id="GO:0005634">
    <property type="term" value="C:nucleus"/>
    <property type="evidence" value="ECO:0007669"/>
    <property type="project" value="TreeGrafter"/>
</dbReference>
<sequence length="455" mass="52089">MASVSNGWFKGKIHSVEVKDFVTYDHATFFPGPYLNIILGPNGTGKSTLVAAIVLGMGGAPKILSRSQNIEDYVKNGKEKAEIEISVFDDCQRKTNFKRKFNINGNNKYYVNDKEHSSKKYMECVSEFNIQIANLCQFLPQDRVQDFAKMNAQELLHNTQISVCSEDCCKTFEQLKELRAKQKGDSNNLNIQLAKLQENEGKVASMKEQVESINLKTDLTAQLDICAKKKAWLEFEELFIKFKEIENDFKKGNDNKKRVEGELAALTEQNESSRHNKSKEICQKNLKIESEKAQKLSVELNKLDEKLCKFIDEIAKAHGDLEFAKQSIGELKNEMEAAILKQKVLIEDVKKSVEIAGKETNRKTQIDAIMTERSQFSEQIHKLADLNRATVRKLSDEINPHLNSVTNKIKLLENSKNIRLELLKTKFSQVYQSVMWFRQNQSLFKGKVYEPMILV</sequence>
<dbReference type="GO" id="GO:0000724">
    <property type="term" value="P:double-strand break repair via homologous recombination"/>
    <property type="evidence" value="ECO:0007669"/>
    <property type="project" value="TreeGrafter"/>
</dbReference>
<dbReference type="Gene3D" id="3.40.50.300">
    <property type="entry name" value="P-loop containing nucleotide triphosphate hydrolases"/>
    <property type="match status" value="1"/>
</dbReference>
<keyword evidence="7" id="KW-1185">Reference proteome</keyword>
<evidence type="ECO:0000256" key="2">
    <source>
        <dbReference type="ARBA" id="ARBA00018687"/>
    </source>
</evidence>
<organism evidence="6 7">
    <name type="scientific">Pseudolycoriella hygida</name>
    <dbReference type="NCBI Taxonomy" id="35572"/>
    <lineage>
        <taxon>Eukaryota</taxon>
        <taxon>Metazoa</taxon>
        <taxon>Ecdysozoa</taxon>
        <taxon>Arthropoda</taxon>
        <taxon>Hexapoda</taxon>
        <taxon>Insecta</taxon>
        <taxon>Pterygota</taxon>
        <taxon>Neoptera</taxon>
        <taxon>Endopterygota</taxon>
        <taxon>Diptera</taxon>
        <taxon>Nematocera</taxon>
        <taxon>Sciaroidea</taxon>
        <taxon>Sciaridae</taxon>
        <taxon>Pseudolycoriella</taxon>
    </lineage>
</organism>
<dbReference type="Pfam" id="PF13476">
    <property type="entry name" value="AAA_23"/>
    <property type="match status" value="1"/>
</dbReference>
<evidence type="ECO:0000256" key="1">
    <source>
        <dbReference type="ARBA" id="ARBA00010171"/>
    </source>
</evidence>
<evidence type="ECO:0000256" key="3">
    <source>
        <dbReference type="ARBA" id="ARBA00023054"/>
    </source>
</evidence>
<comment type="caution">
    <text evidence="6">The sequence shown here is derived from an EMBL/GenBank/DDBJ whole genome shotgun (WGS) entry which is preliminary data.</text>
</comment>
<dbReference type="OrthoDB" id="10254973at2759"/>
<protein>
    <recommendedName>
        <fullName evidence="2">Structural maintenance of chromosomes protein 5</fullName>
    </recommendedName>
</protein>
<dbReference type="PANTHER" id="PTHR45916:SF1">
    <property type="entry name" value="STRUCTURAL MAINTENANCE OF CHROMOSOMES PROTEIN 5"/>
    <property type="match status" value="1"/>
</dbReference>
<comment type="similarity">
    <text evidence="1">Belongs to the SMC family. SMC5 subfamily.</text>
</comment>
<feature type="domain" description="Rad50/SbcC-type AAA" evidence="5">
    <location>
        <begin position="16"/>
        <end position="213"/>
    </location>
</feature>
<proteinExistence type="inferred from homology"/>
<dbReference type="InterPro" id="IPR027417">
    <property type="entry name" value="P-loop_NTPase"/>
</dbReference>
<name>A0A9Q0SA88_9DIPT</name>
<dbReference type="AlphaFoldDB" id="A0A9Q0SA88"/>
<dbReference type="EMBL" id="WJQU01000001">
    <property type="protein sequence ID" value="KAJ6649475.1"/>
    <property type="molecule type" value="Genomic_DNA"/>
</dbReference>